<feature type="region of interest" description="Disordered" evidence="1">
    <location>
        <begin position="89"/>
        <end position="113"/>
    </location>
</feature>
<proteinExistence type="predicted"/>
<evidence type="ECO:0000313" key="2">
    <source>
        <dbReference type="EMBL" id="SAL97548.1"/>
    </source>
</evidence>
<name>A0A168LUX0_ABSGL</name>
<evidence type="ECO:0000256" key="1">
    <source>
        <dbReference type="SAM" id="MobiDB-lite"/>
    </source>
</evidence>
<feature type="compositionally biased region" description="Pro residues" evidence="1">
    <location>
        <begin position="100"/>
        <end position="110"/>
    </location>
</feature>
<dbReference type="EMBL" id="LT551814">
    <property type="protein sequence ID" value="SAL97548.1"/>
    <property type="molecule type" value="Genomic_DNA"/>
</dbReference>
<organism evidence="2">
    <name type="scientific">Absidia glauca</name>
    <name type="common">Pin mould</name>
    <dbReference type="NCBI Taxonomy" id="4829"/>
    <lineage>
        <taxon>Eukaryota</taxon>
        <taxon>Fungi</taxon>
        <taxon>Fungi incertae sedis</taxon>
        <taxon>Mucoromycota</taxon>
        <taxon>Mucoromycotina</taxon>
        <taxon>Mucoromycetes</taxon>
        <taxon>Mucorales</taxon>
        <taxon>Cunninghamellaceae</taxon>
        <taxon>Absidia</taxon>
    </lineage>
</organism>
<evidence type="ECO:0000313" key="3">
    <source>
        <dbReference type="Proteomes" id="UP000078561"/>
    </source>
</evidence>
<gene>
    <name evidence="2" type="primary">ABSGL_03046.1 scaffold 4127</name>
</gene>
<dbReference type="AlphaFoldDB" id="A0A168LUX0"/>
<reference evidence="2" key="1">
    <citation type="submission" date="2016-04" db="EMBL/GenBank/DDBJ databases">
        <authorList>
            <person name="Evans L.H."/>
            <person name="Alamgir A."/>
            <person name="Owens N."/>
            <person name="Weber N.D."/>
            <person name="Virtaneva K."/>
            <person name="Barbian K."/>
            <person name="Babar A."/>
            <person name="Rosenke K."/>
        </authorList>
    </citation>
    <scope>NUCLEOTIDE SEQUENCE [LARGE SCALE GENOMIC DNA]</scope>
    <source>
        <strain evidence="2">CBS 101.48</strain>
    </source>
</reference>
<protein>
    <submittedName>
        <fullName evidence="2">Uncharacterized protein</fullName>
    </submittedName>
</protein>
<accession>A0A168LUX0</accession>
<keyword evidence="3" id="KW-1185">Reference proteome</keyword>
<dbReference type="Proteomes" id="UP000078561">
    <property type="component" value="Unassembled WGS sequence"/>
</dbReference>
<dbReference type="InParanoid" id="A0A168LUX0"/>
<sequence length="123" mass="13263">MHILLWTHKTAAELAQIDDLITAELPSPASPLYKCFCSTLPILELRIYKTSFTFKIGPIAPDSNTSHITQGHFNFVGLDPGRRDVVTTAGGGYSSRNSPPAMPTKGPPPTASCAVKPLKMMPI</sequence>